<dbReference type="WBParaSite" id="L893_g27501.t1">
    <property type="protein sequence ID" value="L893_g27501.t1"/>
    <property type="gene ID" value="L893_g27501"/>
</dbReference>
<proteinExistence type="predicted"/>
<dbReference type="AlphaFoldDB" id="A0A1I7ZLX1"/>
<sequence>MNRIPLDFVGRVVNLLLYNDYYKVDCDDVDPRERHVSAISGLSRPWPQFVTSLQDCHLYVSDNNVYSIHTMKSEHRNYHVTVCLSEVDILTWNRSRHVVAELSFGGATHCKCYPTCRRPLSPEVFRNLRNILRMNQRPVSVLYRYYEDRHGANLHQLLPSIRGIGLLEVWTSLRNSVPRLLQIPVNFFSITCCHGEDAWLVAHMVEAMKKGLLRGWQRRSAPIVHHEEQEKMFGSIMDLHSELPPKYFWYDRKMLFRDIKSKLQLVHEKWTPFLVPGYHSTHCDTKLLRYIC</sequence>
<organism evidence="1 2">
    <name type="scientific">Steinernema glaseri</name>
    <dbReference type="NCBI Taxonomy" id="37863"/>
    <lineage>
        <taxon>Eukaryota</taxon>
        <taxon>Metazoa</taxon>
        <taxon>Ecdysozoa</taxon>
        <taxon>Nematoda</taxon>
        <taxon>Chromadorea</taxon>
        <taxon>Rhabditida</taxon>
        <taxon>Tylenchina</taxon>
        <taxon>Panagrolaimomorpha</taxon>
        <taxon>Strongyloidoidea</taxon>
        <taxon>Steinernematidae</taxon>
        <taxon>Steinernema</taxon>
    </lineage>
</organism>
<protein>
    <submittedName>
        <fullName evidence="2">Tudor domain-containing protein</fullName>
    </submittedName>
</protein>
<accession>A0A1I7ZLX1</accession>
<evidence type="ECO:0000313" key="1">
    <source>
        <dbReference type="Proteomes" id="UP000095287"/>
    </source>
</evidence>
<reference evidence="2" key="1">
    <citation type="submission" date="2016-11" db="UniProtKB">
        <authorList>
            <consortium name="WormBaseParasite"/>
        </authorList>
    </citation>
    <scope>IDENTIFICATION</scope>
</reference>
<evidence type="ECO:0000313" key="2">
    <source>
        <dbReference type="WBParaSite" id="L893_g27501.t1"/>
    </source>
</evidence>
<dbReference type="Proteomes" id="UP000095287">
    <property type="component" value="Unplaced"/>
</dbReference>
<name>A0A1I7ZLX1_9BILA</name>
<keyword evidence="1" id="KW-1185">Reference proteome</keyword>